<dbReference type="Gene3D" id="3.30.70.20">
    <property type="match status" value="1"/>
</dbReference>
<accession>A0A558AP10</accession>
<dbReference type="RefSeq" id="WP_144632046.1">
    <property type="nucleotide sequence ID" value="NZ_BNAX01000008.1"/>
</dbReference>
<reference evidence="8 9" key="1">
    <citation type="submission" date="2019-07" db="EMBL/GenBank/DDBJ databases">
        <title>New species of Amycolatopsis and Streptomyces.</title>
        <authorList>
            <person name="Duangmal K."/>
            <person name="Teo W.F.A."/>
            <person name="Lipun K."/>
        </authorList>
    </citation>
    <scope>NUCLEOTIDE SEQUENCE [LARGE SCALE GENOMIC DNA]</scope>
    <source>
        <strain evidence="8 9">JCM 30562</strain>
    </source>
</reference>
<dbReference type="Proteomes" id="UP000318578">
    <property type="component" value="Unassembled WGS sequence"/>
</dbReference>
<evidence type="ECO:0000313" key="9">
    <source>
        <dbReference type="Proteomes" id="UP000318578"/>
    </source>
</evidence>
<keyword evidence="7" id="KW-0003">3Fe-4S</keyword>
<evidence type="ECO:0000313" key="8">
    <source>
        <dbReference type="EMBL" id="TVT26010.1"/>
    </source>
</evidence>
<dbReference type="PANTHER" id="PTHR36923">
    <property type="entry name" value="FERREDOXIN"/>
    <property type="match status" value="1"/>
</dbReference>
<keyword evidence="3" id="KW-0479">Metal-binding</keyword>
<dbReference type="Pfam" id="PF13459">
    <property type="entry name" value="Fer4_15"/>
    <property type="match status" value="1"/>
</dbReference>
<evidence type="ECO:0000256" key="3">
    <source>
        <dbReference type="ARBA" id="ARBA00022723"/>
    </source>
</evidence>
<dbReference type="SUPFAM" id="SSF54862">
    <property type="entry name" value="4Fe-4S ferredoxins"/>
    <property type="match status" value="1"/>
</dbReference>
<evidence type="ECO:0000256" key="4">
    <source>
        <dbReference type="ARBA" id="ARBA00022982"/>
    </source>
</evidence>
<protein>
    <submittedName>
        <fullName evidence="8">Ferredoxin</fullName>
    </submittedName>
</protein>
<keyword evidence="9" id="KW-1185">Reference proteome</keyword>
<dbReference type="GO" id="GO:0046872">
    <property type="term" value="F:metal ion binding"/>
    <property type="evidence" value="ECO:0007669"/>
    <property type="project" value="UniProtKB-KW"/>
</dbReference>
<evidence type="ECO:0000256" key="2">
    <source>
        <dbReference type="ARBA" id="ARBA00022448"/>
    </source>
</evidence>
<dbReference type="GO" id="GO:0051538">
    <property type="term" value="F:3 iron, 4 sulfur cluster binding"/>
    <property type="evidence" value="ECO:0007669"/>
    <property type="project" value="UniProtKB-KW"/>
</dbReference>
<dbReference type="InterPro" id="IPR051269">
    <property type="entry name" value="Fe-S_cluster_ET"/>
</dbReference>
<organism evidence="8 9">
    <name type="scientific">Amycolatopsis acidiphila</name>
    <dbReference type="NCBI Taxonomy" id="715473"/>
    <lineage>
        <taxon>Bacteria</taxon>
        <taxon>Bacillati</taxon>
        <taxon>Actinomycetota</taxon>
        <taxon>Actinomycetes</taxon>
        <taxon>Pseudonocardiales</taxon>
        <taxon>Pseudonocardiaceae</taxon>
        <taxon>Amycolatopsis</taxon>
    </lineage>
</organism>
<gene>
    <name evidence="8" type="ORF">FNH06_00860</name>
</gene>
<evidence type="ECO:0000256" key="7">
    <source>
        <dbReference type="ARBA" id="ARBA00023291"/>
    </source>
</evidence>
<keyword evidence="6" id="KW-0411">Iron-sulfur</keyword>
<keyword evidence="4" id="KW-0249">Electron transport</keyword>
<sequence>MRIIVDRDRCTGQAMCESIAADLFEVNDDGELELKASTVPDGRLGDVQEAVACCPNEALRLVP</sequence>
<dbReference type="AlphaFoldDB" id="A0A558AP10"/>
<dbReference type="EMBL" id="VJZA01000001">
    <property type="protein sequence ID" value="TVT26010.1"/>
    <property type="molecule type" value="Genomic_DNA"/>
</dbReference>
<dbReference type="OrthoDB" id="3215002at2"/>
<evidence type="ECO:0000256" key="5">
    <source>
        <dbReference type="ARBA" id="ARBA00023004"/>
    </source>
</evidence>
<keyword evidence="5" id="KW-0408">Iron</keyword>
<comment type="caution">
    <text evidence="8">The sequence shown here is derived from an EMBL/GenBank/DDBJ whole genome shotgun (WGS) entry which is preliminary data.</text>
</comment>
<evidence type="ECO:0000256" key="1">
    <source>
        <dbReference type="ARBA" id="ARBA00001927"/>
    </source>
</evidence>
<comment type="cofactor">
    <cofactor evidence="1">
        <name>[3Fe-4S] cluster</name>
        <dbReference type="ChEBI" id="CHEBI:21137"/>
    </cofactor>
</comment>
<keyword evidence="2" id="KW-0813">Transport</keyword>
<dbReference type="PANTHER" id="PTHR36923:SF3">
    <property type="entry name" value="FERREDOXIN"/>
    <property type="match status" value="1"/>
</dbReference>
<name>A0A558AP10_9PSEU</name>
<proteinExistence type="predicted"/>
<evidence type="ECO:0000256" key="6">
    <source>
        <dbReference type="ARBA" id="ARBA00023014"/>
    </source>
</evidence>